<name>A0A7W9PS88_9ACTN</name>
<reference evidence="7 8" key="1">
    <citation type="submission" date="2020-08" db="EMBL/GenBank/DDBJ databases">
        <title>Genomic Encyclopedia of Type Strains, Phase III (KMG-III): the genomes of soil and plant-associated and newly described type strains.</title>
        <authorList>
            <person name="Whitman W."/>
        </authorList>
    </citation>
    <scope>NUCLEOTIDE SEQUENCE [LARGE SCALE GENOMIC DNA]</scope>
    <source>
        <strain evidence="7 8">CECT 3313</strain>
    </source>
</reference>
<keyword evidence="4" id="KW-0749">Sporulation</keyword>
<evidence type="ECO:0000256" key="5">
    <source>
        <dbReference type="ARBA" id="ARBA00023210"/>
    </source>
</evidence>
<dbReference type="GO" id="GO:0000917">
    <property type="term" value="P:division septum assembly"/>
    <property type="evidence" value="ECO:0007669"/>
    <property type="project" value="UniProtKB-KW"/>
</dbReference>
<evidence type="ECO:0000313" key="7">
    <source>
        <dbReference type="EMBL" id="MBB5926302.1"/>
    </source>
</evidence>
<sequence>MTTCIDHMLDMELETFPGVRIVVPTHLLYRSQDPLAVQLLFHDSVQGLIPWVFARDLLAEGTRAPTGTGDVRIWPTGTGAEALVHLLLSSPHGSAHLMASLPEVEQWVRSTYRLVPTTEETQALDLDTHLARFLNGTP</sequence>
<evidence type="ECO:0000256" key="4">
    <source>
        <dbReference type="ARBA" id="ARBA00022969"/>
    </source>
</evidence>
<evidence type="ECO:0000256" key="2">
    <source>
        <dbReference type="ARBA" id="ARBA00009323"/>
    </source>
</evidence>
<dbReference type="InterPro" id="IPR006776">
    <property type="entry name" value="SsgB"/>
</dbReference>
<comment type="similarity">
    <text evidence="2">Belongs to the SsgA family.</text>
</comment>
<evidence type="ECO:0000256" key="6">
    <source>
        <dbReference type="ARBA" id="ARBA00023306"/>
    </source>
</evidence>
<organism evidence="7 8">
    <name type="scientific">Streptomyces echinatus</name>
    <dbReference type="NCBI Taxonomy" id="67293"/>
    <lineage>
        <taxon>Bacteria</taxon>
        <taxon>Bacillati</taxon>
        <taxon>Actinomycetota</taxon>
        <taxon>Actinomycetes</taxon>
        <taxon>Kitasatosporales</taxon>
        <taxon>Streptomycetaceae</taxon>
        <taxon>Streptomyces</taxon>
    </lineage>
</organism>
<dbReference type="AlphaFoldDB" id="A0A7W9PS88"/>
<accession>A0A7W9PS88</accession>
<keyword evidence="5" id="KW-0717">Septation</keyword>
<dbReference type="EMBL" id="JACHJK010000003">
    <property type="protein sequence ID" value="MBB5926302.1"/>
    <property type="molecule type" value="Genomic_DNA"/>
</dbReference>
<keyword evidence="3" id="KW-0132">Cell division</keyword>
<dbReference type="GO" id="GO:0030435">
    <property type="term" value="P:sporulation resulting in formation of a cellular spore"/>
    <property type="evidence" value="ECO:0007669"/>
    <property type="project" value="UniProtKB-KW"/>
</dbReference>
<evidence type="ECO:0000313" key="8">
    <source>
        <dbReference type="Proteomes" id="UP000585836"/>
    </source>
</evidence>
<dbReference type="RefSeq" id="WP_184962992.1">
    <property type="nucleotide sequence ID" value="NZ_BAAAWF010000079.1"/>
</dbReference>
<keyword evidence="6" id="KW-0131">Cell cycle</keyword>
<dbReference type="GO" id="GO:0030428">
    <property type="term" value="C:cell septum"/>
    <property type="evidence" value="ECO:0007669"/>
    <property type="project" value="UniProtKB-SubCell"/>
</dbReference>
<protein>
    <submittedName>
        <fullName evidence="7">Uncharacterized protein</fullName>
    </submittedName>
</protein>
<evidence type="ECO:0000256" key="3">
    <source>
        <dbReference type="ARBA" id="ARBA00022618"/>
    </source>
</evidence>
<gene>
    <name evidence="7" type="ORF">FHS34_001758</name>
</gene>
<keyword evidence="8" id="KW-1185">Reference proteome</keyword>
<dbReference type="Proteomes" id="UP000585836">
    <property type="component" value="Unassembled WGS sequence"/>
</dbReference>
<dbReference type="InterPro" id="IPR038658">
    <property type="entry name" value="SsgB_sf"/>
</dbReference>
<comment type="caution">
    <text evidence="7">The sequence shown here is derived from an EMBL/GenBank/DDBJ whole genome shotgun (WGS) entry which is preliminary data.</text>
</comment>
<dbReference type="Pfam" id="PF04686">
    <property type="entry name" value="SsgA"/>
    <property type="match status" value="1"/>
</dbReference>
<comment type="subcellular location">
    <subcellularLocation>
        <location evidence="1">Cell septum</location>
    </subcellularLocation>
</comment>
<dbReference type="Gene3D" id="2.30.31.20">
    <property type="entry name" value="Sporulation-specific cell division protein SsgB"/>
    <property type="match status" value="1"/>
</dbReference>
<proteinExistence type="inferred from homology"/>
<evidence type="ECO:0000256" key="1">
    <source>
        <dbReference type="ARBA" id="ARBA00004431"/>
    </source>
</evidence>